<evidence type="ECO:0000313" key="1">
    <source>
        <dbReference type="EMBL" id="JAD31830.1"/>
    </source>
</evidence>
<organism evidence="1">
    <name type="scientific">Arundo donax</name>
    <name type="common">Giant reed</name>
    <name type="synonym">Donax arundinaceus</name>
    <dbReference type="NCBI Taxonomy" id="35708"/>
    <lineage>
        <taxon>Eukaryota</taxon>
        <taxon>Viridiplantae</taxon>
        <taxon>Streptophyta</taxon>
        <taxon>Embryophyta</taxon>
        <taxon>Tracheophyta</taxon>
        <taxon>Spermatophyta</taxon>
        <taxon>Magnoliopsida</taxon>
        <taxon>Liliopsida</taxon>
        <taxon>Poales</taxon>
        <taxon>Poaceae</taxon>
        <taxon>PACMAD clade</taxon>
        <taxon>Arundinoideae</taxon>
        <taxon>Arundineae</taxon>
        <taxon>Arundo</taxon>
    </lineage>
</organism>
<name>A0A0A8Z509_ARUDO</name>
<protein>
    <submittedName>
        <fullName evidence="1">Uncharacterized protein</fullName>
    </submittedName>
</protein>
<accession>A0A0A8Z509</accession>
<sequence length="32" mass="3858">MHMDRIIQSEEKNITRMIDLSSTMEFTNQMIL</sequence>
<reference evidence="1" key="2">
    <citation type="journal article" date="2015" name="Data Brief">
        <title>Shoot transcriptome of the giant reed, Arundo donax.</title>
        <authorList>
            <person name="Barrero R.A."/>
            <person name="Guerrero F.D."/>
            <person name="Moolhuijzen P."/>
            <person name="Goolsby J.A."/>
            <person name="Tidwell J."/>
            <person name="Bellgard S.E."/>
            <person name="Bellgard M.I."/>
        </authorList>
    </citation>
    <scope>NUCLEOTIDE SEQUENCE</scope>
    <source>
        <tissue evidence="1">Shoot tissue taken approximately 20 cm above the soil surface</tissue>
    </source>
</reference>
<reference evidence="1" key="1">
    <citation type="submission" date="2014-09" db="EMBL/GenBank/DDBJ databases">
        <authorList>
            <person name="Magalhaes I.L.F."/>
            <person name="Oliveira U."/>
            <person name="Santos F.R."/>
            <person name="Vidigal T.H.D.A."/>
            <person name="Brescovit A.D."/>
            <person name="Santos A.J."/>
        </authorList>
    </citation>
    <scope>NUCLEOTIDE SEQUENCE</scope>
    <source>
        <tissue evidence="1">Shoot tissue taken approximately 20 cm above the soil surface</tissue>
    </source>
</reference>
<dbReference type="EMBL" id="GBRH01266065">
    <property type="protein sequence ID" value="JAD31830.1"/>
    <property type="molecule type" value="Transcribed_RNA"/>
</dbReference>
<dbReference type="AlphaFoldDB" id="A0A0A8Z509"/>
<proteinExistence type="predicted"/>